<evidence type="ECO:0000256" key="4">
    <source>
        <dbReference type="ARBA" id="ARBA00022989"/>
    </source>
</evidence>
<dbReference type="OrthoDB" id="4161376at2759"/>
<protein>
    <submittedName>
        <fullName evidence="9">MFS general substrate transporter</fullName>
    </submittedName>
</protein>
<feature type="transmembrane region" description="Helical" evidence="7">
    <location>
        <begin position="556"/>
        <end position="575"/>
    </location>
</feature>
<feature type="transmembrane region" description="Helical" evidence="7">
    <location>
        <begin position="404"/>
        <end position="422"/>
    </location>
</feature>
<evidence type="ECO:0000256" key="6">
    <source>
        <dbReference type="SAM" id="MobiDB-lite"/>
    </source>
</evidence>
<dbReference type="InterPro" id="IPR010573">
    <property type="entry name" value="MFS_Str1/Tri12-like"/>
</dbReference>
<dbReference type="InterPro" id="IPR036259">
    <property type="entry name" value="MFS_trans_sf"/>
</dbReference>
<dbReference type="InterPro" id="IPR020846">
    <property type="entry name" value="MFS_dom"/>
</dbReference>
<feature type="region of interest" description="Disordered" evidence="6">
    <location>
        <begin position="1"/>
        <end position="32"/>
    </location>
</feature>
<reference evidence="9" key="1">
    <citation type="journal article" date="2020" name="Stud. Mycol.">
        <title>101 Dothideomycetes genomes: a test case for predicting lifestyles and emergence of pathogens.</title>
        <authorList>
            <person name="Haridas S."/>
            <person name="Albert R."/>
            <person name="Binder M."/>
            <person name="Bloem J."/>
            <person name="Labutti K."/>
            <person name="Salamov A."/>
            <person name="Andreopoulos B."/>
            <person name="Baker S."/>
            <person name="Barry K."/>
            <person name="Bills G."/>
            <person name="Bluhm B."/>
            <person name="Cannon C."/>
            <person name="Castanera R."/>
            <person name="Culley D."/>
            <person name="Daum C."/>
            <person name="Ezra D."/>
            <person name="Gonzalez J."/>
            <person name="Henrissat B."/>
            <person name="Kuo A."/>
            <person name="Liang C."/>
            <person name="Lipzen A."/>
            <person name="Lutzoni F."/>
            <person name="Magnuson J."/>
            <person name="Mondo S."/>
            <person name="Nolan M."/>
            <person name="Ohm R."/>
            <person name="Pangilinan J."/>
            <person name="Park H.-J."/>
            <person name="Ramirez L."/>
            <person name="Alfaro M."/>
            <person name="Sun H."/>
            <person name="Tritt A."/>
            <person name="Yoshinaga Y."/>
            <person name="Zwiers L.-H."/>
            <person name="Turgeon B."/>
            <person name="Goodwin S."/>
            <person name="Spatafora J."/>
            <person name="Crous P."/>
            <person name="Grigoriev I."/>
        </authorList>
    </citation>
    <scope>NUCLEOTIDE SEQUENCE</scope>
    <source>
        <strain evidence="9">CBS 119925</strain>
    </source>
</reference>
<keyword evidence="10" id="KW-1185">Reference proteome</keyword>
<name>A0A6A6V2Q8_9PLEO</name>
<gene>
    <name evidence="9" type="ORF">M011DRAFT_461163</name>
</gene>
<feature type="transmembrane region" description="Helical" evidence="7">
    <location>
        <begin position="225"/>
        <end position="246"/>
    </location>
</feature>
<evidence type="ECO:0000256" key="7">
    <source>
        <dbReference type="SAM" id="Phobius"/>
    </source>
</evidence>
<keyword evidence="5 7" id="KW-0472">Membrane</keyword>
<evidence type="ECO:0000256" key="5">
    <source>
        <dbReference type="ARBA" id="ARBA00023136"/>
    </source>
</evidence>
<organism evidence="9 10">
    <name type="scientific">Sporormia fimetaria CBS 119925</name>
    <dbReference type="NCBI Taxonomy" id="1340428"/>
    <lineage>
        <taxon>Eukaryota</taxon>
        <taxon>Fungi</taxon>
        <taxon>Dikarya</taxon>
        <taxon>Ascomycota</taxon>
        <taxon>Pezizomycotina</taxon>
        <taxon>Dothideomycetes</taxon>
        <taxon>Pleosporomycetidae</taxon>
        <taxon>Pleosporales</taxon>
        <taxon>Sporormiaceae</taxon>
        <taxon>Sporormia</taxon>
    </lineage>
</organism>
<feature type="transmembrane region" description="Helical" evidence="7">
    <location>
        <begin position="108"/>
        <end position="126"/>
    </location>
</feature>
<dbReference type="EMBL" id="MU006591">
    <property type="protein sequence ID" value="KAF2744136.1"/>
    <property type="molecule type" value="Genomic_DNA"/>
</dbReference>
<dbReference type="Gene3D" id="1.20.1250.20">
    <property type="entry name" value="MFS general substrate transporter like domains"/>
    <property type="match status" value="1"/>
</dbReference>
<feature type="transmembrane region" description="Helical" evidence="7">
    <location>
        <begin position="335"/>
        <end position="357"/>
    </location>
</feature>
<evidence type="ECO:0000313" key="9">
    <source>
        <dbReference type="EMBL" id="KAF2744136.1"/>
    </source>
</evidence>
<evidence type="ECO:0000256" key="1">
    <source>
        <dbReference type="ARBA" id="ARBA00004141"/>
    </source>
</evidence>
<feature type="transmembrane region" description="Helical" evidence="7">
    <location>
        <begin position="160"/>
        <end position="183"/>
    </location>
</feature>
<feature type="transmembrane region" description="Helical" evidence="7">
    <location>
        <begin position="498"/>
        <end position="521"/>
    </location>
</feature>
<evidence type="ECO:0000313" key="10">
    <source>
        <dbReference type="Proteomes" id="UP000799440"/>
    </source>
</evidence>
<dbReference type="AlphaFoldDB" id="A0A6A6V2Q8"/>
<accession>A0A6A6V2Q8</accession>
<feature type="transmembrane region" description="Helical" evidence="7">
    <location>
        <begin position="429"/>
        <end position="455"/>
    </location>
</feature>
<dbReference type="Pfam" id="PF06609">
    <property type="entry name" value="TRI12"/>
    <property type="match status" value="1"/>
</dbReference>
<feature type="transmembrane region" description="Helical" evidence="7">
    <location>
        <begin position="461"/>
        <end position="486"/>
    </location>
</feature>
<feature type="transmembrane region" description="Helical" evidence="7">
    <location>
        <begin position="195"/>
        <end position="213"/>
    </location>
</feature>
<feature type="compositionally biased region" description="Basic and acidic residues" evidence="6">
    <location>
        <begin position="9"/>
        <end position="27"/>
    </location>
</feature>
<evidence type="ECO:0000259" key="8">
    <source>
        <dbReference type="PROSITE" id="PS50850"/>
    </source>
</evidence>
<keyword evidence="3 7" id="KW-0812">Transmembrane</keyword>
<evidence type="ECO:0000256" key="2">
    <source>
        <dbReference type="ARBA" id="ARBA00022448"/>
    </source>
</evidence>
<feature type="transmembrane region" description="Helical" evidence="7">
    <location>
        <begin position="135"/>
        <end position="154"/>
    </location>
</feature>
<feature type="transmembrane region" description="Helical" evidence="7">
    <location>
        <begin position="267"/>
        <end position="284"/>
    </location>
</feature>
<dbReference type="Proteomes" id="UP000799440">
    <property type="component" value="Unassembled WGS sequence"/>
</dbReference>
<keyword evidence="4 7" id="KW-1133">Transmembrane helix</keyword>
<evidence type="ECO:0000256" key="3">
    <source>
        <dbReference type="ARBA" id="ARBA00022692"/>
    </source>
</evidence>
<keyword evidence="2" id="KW-0813">Transport</keyword>
<dbReference type="PANTHER" id="PTHR23501">
    <property type="entry name" value="MAJOR FACILITATOR SUPERFAMILY"/>
    <property type="match status" value="1"/>
</dbReference>
<comment type="subcellular location">
    <subcellularLocation>
        <location evidence="1">Membrane</location>
        <topology evidence="1">Multi-pass membrane protein</topology>
    </subcellularLocation>
</comment>
<dbReference type="GO" id="GO:0022857">
    <property type="term" value="F:transmembrane transporter activity"/>
    <property type="evidence" value="ECO:0007669"/>
    <property type="project" value="InterPro"/>
</dbReference>
<feature type="transmembrane region" description="Helical" evidence="7">
    <location>
        <begin position="69"/>
        <end position="88"/>
    </location>
</feature>
<dbReference type="PROSITE" id="PS50850">
    <property type="entry name" value="MFS"/>
    <property type="match status" value="1"/>
</dbReference>
<sequence length="590" mass="63001">MAIDYATEPVRDEEKNGGSHYLEKTPTDTDPSFQQLDKEQTLQHVDLQNRHAYLGDDSDGKVHWTPRSIMAAMFLAGLYTGSQVILYFTGGSLGFIEEDLNLSRGSAWLPTANILAIAAACPYAGYLQDLFGKRYIALFGAVCICVGCLLMATTQNFAQALAGMAISGVGAAIGELTGLAGLAEVVPVKHRGYSLALVTAFVIPFCPYLLYVELWSYKPGPGWRWGPWCALIYNGIIGLGLLFTYFPHNHTRAEGYSRRAILKRIDYVGGVLSITGLTLFLVALQSGGYTHGWASAYVLCTLIIGLLLIAAWVIYEWKFAKYPMIPHELFAGQRIVGLAYAIAFAAGMNFFSILNFFPTTFSAVYEPIPVQIGLKGIPPAFGTTIGAIGFNAALSKWPARSREILLIALLFMTGFGGALAASNPTNPKLTVAIGCLASFGVGGVLVPAATVAMIVTPDAVITTAAALSLSIRTVGGSIGYSIYYNIFATKLTANLPKLIGEYAVGAGLPLASAEAFVLTFLGPNPEAVAEVEGVTPAVMAGAARGSQWAYSESLKFVWFTSIAFGSMAIICCLALPSTKKYQTNRVAVQI</sequence>
<feature type="domain" description="Major facilitator superfamily (MFS) profile" evidence="8">
    <location>
        <begin position="69"/>
        <end position="526"/>
    </location>
</feature>
<dbReference type="GO" id="GO:0005886">
    <property type="term" value="C:plasma membrane"/>
    <property type="evidence" value="ECO:0007669"/>
    <property type="project" value="TreeGrafter"/>
</dbReference>
<feature type="transmembrane region" description="Helical" evidence="7">
    <location>
        <begin position="296"/>
        <end position="315"/>
    </location>
</feature>
<dbReference type="SUPFAM" id="SSF103473">
    <property type="entry name" value="MFS general substrate transporter"/>
    <property type="match status" value="2"/>
</dbReference>
<proteinExistence type="predicted"/>
<dbReference type="PANTHER" id="PTHR23501:SF109">
    <property type="entry name" value="MAJOR FACILITATOR SUPERFAMILY (MFS) PROFILE DOMAIN-CONTAINING PROTEIN-RELATED"/>
    <property type="match status" value="1"/>
</dbReference>